<dbReference type="RefSeq" id="WP_144993845.1">
    <property type="nucleotide sequence ID" value="NZ_VNJK01000004.1"/>
</dbReference>
<name>A0A559IHH5_9BACL</name>
<evidence type="ECO:0000313" key="3">
    <source>
        <dbReference type="Proteomes" id="UP000318102"/>
    </source>
</evidence>
<protein>
    <submittedName>
        <fullName evidence="2">Metal-dependent hydrolase</fullName>
    </submittedName>
</protein>
<organism evidence="2 3">
    <name type="scientific">Paenibacillus agilis</name>
    <dbReference type="NCBI Taxonomy" id="3020863"/>
    <lineage>
        <taxon>Bacteria</taxon>
        <taxon>Bacillati</taxon>
        <taxon>Bacillota</taxon>
        <taxon>Bacilli</taxon>
        <taxon>Bacillales</taxon>
        <taxon>Paenibacillaceae</taxon>
        <taxon>Paenibacillus</taxon>
    </lineage>
</organism>
<feature type="transmembrane region" description="Helical" evidence="1">
    <location>
        <begin position="95"/>
        <end position="115"/>
    </location>
</feature>
<keyword evidence="1" id="KW-1133">Transmembrane helix</keyword>
<dbReference type="EMBL" id="VNJK01000004">
    <property type="protein sequence ID" value="TVX87094.1"/>
    <property type="molecule type" value="Genomic_DNA"/>
</dbReference>
<accession>A0A559IHH5</accession>
<keyword evidence="2" id="KW-0378">Hydrolase</keyword>
<feature type="transmembrane region" description="Helical" evidence="1">
    <location>
        <begin position="160"/>
        <end position="178"/>
    </location>
</feature>
<keyword evidence="3" id="KW-1185">Reference proteome</keyword>
<dbReference type="PANTHER" id="PTHR40031:SF1">
    <property type="entry name" value="MEMBRANE-BOUND METAL-DEPENDENT HYDROLASE"/>
    <property type="match status" value="1"/>
</dbReference>
<dbReference type="Proteomes" id="UP000318102">
    <property type="component" value="Unassembled WGS sequence"/>
</dbReference>
<dbReference type="InterPro" id="IPR053170">
    <property type="entry name" value="Transcription_regulator"/>
</dbReference>
<sequence>MDSISHLAIGLGLAGLSQIDPIVAADTTTATAVLAGTIIGSQAPDFDTIFKFKGNEIYVRNHRGFSHSLPMLVVWSLLITGGLHLLIPTNHWPHVLLWTAIAVVLHVFTDLFNTYGTQAIRPFSERWISWNIIPIFDPFIFTSHLIAVAIWMFGWIQPTVLFPVLYIILAVYYVWRTLTHRLLIRRLPKLDNEHKLGERYTLIPTVVWSQWNLVKKCKNGVFRVGQLHKNRVVSWTETAKCDEHPAVEASKSETVVKTFQYFTRYGCATVQPTGYGFVVRWVDVRYRHRKQYPFVAVVMMNAQYETLDTYIGWLSEEKLYKRCGLEPV</sequence>
<dbReference type="InterPro" id="IPR007404">
    <property type="entry name" value="YdjM-like"/>
</dbReference>
<gene>
    <name evidence="2" type="ORF">FPZ44_21585</name>
</gene>
<dbReference type="PANTHER" id="PTHR40031">
    <property type="entry name" value="HYPOTHETICAL MEMBRANE SPANNING PROTEIN"/>
    <property type="match status" value="1"/>
</dbReference>
<dbReference type="Pfam" id="PF04307">
    <property type="entry name" value="YdjM"/>
    <property type="match status" value="1"/>
</dbReference>
<feature type="transmembrane region" description="Helical" evidence="1">
    <location>
        <begin position="127"/>
        <end position="154"/>
    </location>
</feature>
<feature type="transmembrane region" description="Helical" evidence="1">
    <location>
        <begin position="69"/>
        <end position="89"/>
    </location>
</feature>
<reference evidence="2 3" key="1">
    <citation type="submission" date="2019-07" db="EMBL/GenBank/DDBJ databases">
        <authorList>
            <person name="Kim J."/>
        </authorList>
    </citation>
    <scope>NUCLEOTIDE SEQUENCE [LARGE SCALE GENOMIC DNA]</scope>
    <source>
        <strain evidence="2 3">N4</strain>
    </source>
</reference>
<dbReference type="GO" id="GO:0016787">
    <property type="term" value="F:hydrolase activity"/>
    <property type="evidence" value="ECO:0007669"/>
    <property type="project" value="UniProtKB-KW"/>
</dbReference>
<keyword evidence="1" id="KW-0812">Transmembrane</keyword>
<evidence type="ECO:0000256" key="1">
    <source>
        <dbReference type="SAM" id="Phobius"/>
    </source>
</evidence>
<keyword evidence="1" id="KW-0472">Membrane</keyword>
<dbReference type="OrthoDB" id="110250at2"/>
<proteinExistence type="predicted"/>
<comment type="caution">
    <text evidence="2">The sequence shown here is derived from an EMBL/GenBank/DDBJ whole genome shotgun (WGS) entry which is preliminary data.</text>
</comment>
<evidence type="ECO:0000313" key="2">
    <source>
        <dbReference type="EMBL" id="TVX87094.1"/>
    </source>
</evidence>
<dbReference type="AlphaFoldDB" id="A0A559IHH5"/>